<dbReference type="InterPro" id="IPR028124">
    <property type="entry name" value="SMAP_dom"/>
</dbReference>
<feature type="domain" description="Small acidic protein-like" evidence="2">
    <location>
        <begin position="425"/>
        <end position="496"/>
    </location>
</feature>
<evidence type="ECO:0000313" key="5">
    <source>
        <dbReference type="Proteomes" id="UP000516437"/>
    </source>
</evidence>
<proteinExistence type="predicted"/>
<feature type="compositionally biased region" description="Basic and acidic residues" evidence="1">
    <location>
        <begin position="93"/>
        <end position="102"/>
    </location>
</feature>
<feature type="compositionally biased region" description="Basic and acidic residues" evidence="1">
    <location>
        <begin position="110"/>
        <end position="128"/>
    </location>
</feature>
<dbReference type="EMBL" id="RXIC02000020">
    <property type="protein sequence ID" value="KAB1222212.1"/>
    <property type="molecule type" value="Genomic_DNA"/>
</dbReference>
<feature type="compositionally biased region" description="Basic and acidic residues" evidence="1">
    <location>
        <begin position="262"/>
        <end position="315"/>
    </location>
</feature>
<reference evidence="3" key="1">
    <citation type="submission" date="2018-07" db="EMBL/GenBank/DDBJ databases">
        <authorList>
            <person name="Gao Z.-S."/>
            <person name="Jia H.-M."/>
            <person name="Jia H.-J."/>
            <person name="Cai Q.-L."/>
            <person name="Wang Y."/>
            <person name="Zhao H.-B."/>
        </authorList>
    </citation>
    <scope>NUCLEOTIDE SEQUENCE</scope>
    <source>
        <tissue evidence="3">Leaves</tissue>
    </source>
</reference>
<comment type="caution">
    <text evidence="3">The sequence shown here is derived from an EMBL/GenBank/DDBJ whole genome shotgun (WGS) entry which is preliminary data.</text>
</comment>
<dbReference type="AlphaFoldDB" id="A0A6A1WE77"/>
<accession>A0A6A1WE77</accession>
<dbReference type="EMBL" id="RXIC02000020">
    <property type="protein sequence ID" value="KAB1222187.1"/>
    <property type="molecule type" value="Genomic_DNA"/>
</dbReference>
<name>A0A6A1WE77_9ROSI</name>
<gene>
    <name evidence="3" type="ORF">CJ030_MR2G023425</name>
    <name evidence="4" type="ORF">CJ030_MR2G023450</name>
</gene>
<feature type="compositionally biased region" description="Basic and acidic residues" evidence="1">
    <location>
        <begin position="135"/>
        <end position="199"/>
    </location>
</feature>
<evidence type="ECO:0000313" key="3">
    <source>
        <dbReference type="EMBL" id="KAB1222187.1"/>
    </source>
</evidence>
<feature type="compositionally biased region" description="Basic and acidic residues" evidence="1">
    <location>
        <begin position="332"/>
        <end position="342"/>
    </location>
</feature>
<dbReference type="OrthoDB" id="1928974at2759"/>
<reference evidence="3" key="3">
    <citation type="submission" date="2019-09" db="EMBL/GenBank/DDBJ databases">
        <authorList>
            <person name="Gao Z."/>
        </authorList>
    </citation>
    <scope>NUCLEOTIDE SEQUENCE</scope>
    <source>
        <tissue evidence="3">Leaves</tissue>
    </source>
</reference>
<evidence type="ECO:0000313" key="4">
    <source>
        <dbReference type="EMBL" id="KAB1222212.1"/>
    </source>
</evidence>
<evidence type="ECO:0000259" key="2">
    <source>
        <dbReference type="Pfam" id="PF15477"/>
    </source>
</evidence>
<keyword evidence="5" id="KW-1185">Reference proteome</keyword>
<dbReference type="Pfam" id="PF15477">
    <property type="entry name" value="SMAP"/>
    <property type="match status" value="1"/>
</dbReference>
<dbReference type="PANTHER" id="PTHR22426">
    <property type="entry name" value="ARGININE_SERINE-RICH COILED-COIL PROTEIN 2"/>
    <property type="match status" value="1"/>
</dbReference>
<feature type="compositionally biased region" description="Basic and acidic residues" evidence="1">
    <location>
        <begin position="209"/>
        <end position="250"/>
    </location>
</feature>
<organism evidence="3 5">
    <name type="scientific">Morella rubra</name>
    <name type="common">Chinese bayberry</name>
    <dbReference type="NCBI Taxonomy" id="262757"/>
    <lineage>
        <taxon>Eukaryota</taxon>
        <taxon>Viridiplantae</taxon>
        <taxon>Streptophyta</taxon>
        <taxon>Embryophyta</taxon>
        <taxon>Tracheophyta</taxon>
        <taxon>Spermatophyta</taxon>
        <taxon>Magnoliopsida</taxon>
        <taxon>eudicotyledons</taxon>
        <taxon>Gunneridae</taxon>
        <taxon>Pentapetalae</taxon>
        <taxon>rosids</taxon>
        <taxon>fabids</taxon>
        <taxon>Fagales</taxon>
        <taxon>Myricaceae</taxon>
        <taxon>Morella</taxon>
    </lineage>
</organism>
<evidence type="ECO:0000256" key="1">
    <source>
        <dbReference type="SAM" id="MobiDB-lite"/>
    </source>
</evidence>
<feature type="region of interest" description="Disordered" evidence="1">
    <location>
        <begin position="1"/>
        <end position="371"/>
    </location>
</feature>
<protein>
    <recommendedName>
        <fullName evidence="2">Small acidic protein-like domain-containing protein</fullName>
    </recommendedName>
</protein>
<sequence length="497" mass="57037">MDSKLQSPPPDDADAKTTFRKPSTDAANRKYRRRTPVSGSSSPVEIPKRDRSSSPNILRDDRVKFSENRSRRKDDGRELERDSSRNHYGRSGDSYRHSERQSSRGYHGYSRHDDYMHDKHVDEDERIYKRASSRSGRESKSGLHSEFTRKESEQSRSRDYPRNGDAYSRDKYDGQRSKDRDREASSLEHQKYREKDSSSDRTGSGRRHVPSEEIERSRYMRDSDGRDEKRDYRRSSGDYRGDRTSHEETWGQRNGSTSGGDSSRRRLKDAYKSDSMEPDGQKLSKEEKRKYDDRDVNRDKERHIRESGEHADDKFSPMSENQESPAKKPKPHSLDKDVDYGKHVKPASKFSSVAEDAKVTPGETQASGSDAANDHNAAKVAAMKAAELVNRNLVGGGTCMTADQKKKLLWGNKKTTTVEESGRHWDTSLFSDRERQEKFNKLMGVKGGDLKLEQKPDNQDGNDLIRAEKQKELQQDLEKQYTAGLRRRDGRTVGLGL</sequence>
<feature type="compositionally biased region" description="Basic and acidic residues" evidence="1">
    <location>
        <begin position="46"/>
        <end position="85"/>
    </location>
</feature>
<reference evidence="3 5" key="2">
    <citation type="journal article" date="2019" name="Plant Biotechnol. J.">
        <title>The red bayberry genome and genetic basis of sex determination.</title>
        <authorList>
            <person name="Jia H.M."/>
            <person name="Jia H.J."/>
            <person name="Cai Q.L."/>
            <person name="Wang Y."/>
            <person name="Zhao H.B."/>
            <person name="Yang W.F."/>
            <person name="Wang G.Y."/>
            <person name="Li Y.H."/>
            <person name="Zhan D.L."/>
            <person name="Shen Y.T."/>
            <person name="Niu Q.F."/>
            <person name="Chang L."/>
            <person name="Qiu J."/>
            <person name="Zhao L."/>
            <person name="Xie H.B."/>
            <person name="Fu W.Y."/>
            <person name="Jin J."/>
            <person name="Li X.W."/>
            <person name="Jiao Y."/>
            <person name="Zhou C.C."/>
            <person name="Tu T."/>
            <person name="Chai C.Y."/>
            <person name="Gao J.L."/>
            <person name="Fan L.J."/>
            <person name="van de Weg E."/>
            <person name="Wang J.Y."/>
            <person name="Gao Z.S."/>
        </authorList>
    </citation>
    <scope>NUCLEOTIDE SEQUENCE [LARGE SCALE GENOMIC DNA]</scope>
    <source>
        <tissue evidence="3">Leaves</tissue>
    </source>
</reference>
<dbReference type="PANTHER" id="PTHR22426:SF2">
    <property type="entry name" value="ARGININE_SERINE-RICH COILED-COIL PROTEIN 2"/>
    <property type="match status" value="1"/>
</dbReference>
<dbReference type="Proteomes" id="UP000516437">
    <property type="component" value="Chromosome 2"/>
</dbReference>